<keyword evidence="3" id="KW-1185">Reference proteome</keyword>
<dbReference type="AlphaFoldDB" id="A0A0C2STQ1"/>
<name>A0A0C2STQ1_AMAMK</name>
<feature type="compositionally biased region" description="Basic and acidic residues" evidence="1">
    <location>
        <begin position="24"/>
        <end position="34"/>
    </location>
</feature>
<dbReference type="InParanoid" id="A0A0C2STQ1"/>
<evidence type="ECO:0000256" key="1">
    <source>
        <dbReference type="SAM" id="MobiDB-lite"/>
    </source>
</evidence>
<sequence length="302" mass="33844">MVLVPRPPLWLESERLSSQQKEGGTVEKKEEVGPDMKVLSPGADVVPAPEPKDTSKRKYRVVTIGKKQLPTLELMAKTKQRGGRHPVFWGIVTAVGDDLEELERGMEEKTYETKTRGTRHMEPARLVARGVYAIVNRESPRVPSEQRSHFAYRISHPPPGNIGEVQHAFGILDAAAFVIQIKNPLAPPITPQQRSSNRAQYPKAFMRAVFGAGTGRKGRNNYGLRFAPCETPELLDYKGAEILFIAAREGQSGVEETIGEERGRALKEADEQEEKETIDDIYKELCLDMDKFPTEPLKGEWI</sequence>
<dbReference type="OrthoDB" id="1028014at2759"/>
<dbReference type="STRING" id="946122.A0A0C2STQ1"/>
<organism evidence="2 3">
    <name type="scientific">Amanita muscaria (strain Koide BX008)</name>
    <dbReference type="NCBI Taxonomy" id="946122"/>
    <lineage>
        <taxon>Eukaryota</taxon>
        <taxon>Fungi</taxon>
        <taxon>Dikarya</taxon>
        <taxon>Basidiomycota</taxon>
        <taxon>Agaricomycotina</taxon>
        <taxon>Agaricomycetes</taxon>
        <taxon>Agaricomycetidae</taxon>
        <taxon>Agaricales</taxon>
        <taxon>Pluteineae</taxon>
        <taxon>Amanitaceae</taxon>
        <taxon>Amanita</taxon>
    </lineage>
</organism>
<accession>A0A0C2STQ1</accession>
<dbReference type="PANTHER" id="PTHR34776:SF1">
    <property type="entry name" value="F17F16.3 PROTEIN"/>
    <property type="match status" value="1"/>
</dbReference>
<dbReference type="PANTHER" id="PTHR34776">
    <property type="entry name" value="F17F16.3 PROTEIN"/>
    <property type="match status" value="1"/>
</dbReference>
<evidence type="ECO:0000313" key="3">
    <source>
        <dbReference type="Proteomes" id="UP000054549"/>
    </source>
</evidence>
<evidence type="ECO:0000313" key="2">
    <source>
        <dbReference type="EMBL" id="KIL66755.1"/>
    </source>
</evidence>
<gene>
    <name evidence="2" type="ORF">M378DRAFT_160236</name>
</gene>
<proteinExistence type="predicted"/>
<reference evidence="2 3" key="1">
    <citation type="submission" date="2014-04" db="EMBL/GenBank/DDBJ databases">
        <title>Evolutionary Origins and Diversification of the Mycorrhizal Mutualists.</title>
        <authorList>
            <consortium name="DOE Joint Genome Institute"/>
            <consortium name="Mycorrhizal Genomics Consortium"/>
            <person name="Kohler A."/>
            <person name="Kuo A."/>
            <person name="Nagy L.G."/>
            <person name="Floudas D."/>
            <person name="Copeland A."/>
            <person name="Barry K.W."/>
            <person name="Cichocki N."/>
            <person name="Veneault-Fourrey C."/>
            <person name="LaButti K."/>
            <person name="Lindquist E.A."/>
            <person name="Lipzen A."/>
            <person name="Lundell T."/>
            <person name="Morin E."/>
            <person name="Murat C."/>
            <person name="Riley R."/>
            <person name="Ohm R."/>
            <person name="Sun H."/>
            <person name="Tunlid A."/>
            <person name="Henrissat B."/>
            <person name="Grigoriev I.V."/>
            <person name="Hibbett D.S."/>
            <person name="Martin F."/>
        </authorList>
    </citation>
    <scope>NUCLEOTIDE SEQUENCE [LARGE SCALE GENOMIC DNA]</scope>
    <source>
        <strain evidence="2 3">Koide BX008</strain>
    </source>
</reference>
<dbReference type="HOGENOM" id="CLU_045837_0_1_1"/>
<dbReference type="EMBL" id="KN818234">
    <property type="protein sequence ID" value="KIL66755.1"/>
    <property type="molecule type" value="Genomic_DNA"/>
</dbReference>
<protein>
    <submittedName>
        <fullName evidence="2">Uncharacterized protein</fullName>
    </submittedName>
</protein>
<feature type="region of interest" description="Disordered" evidence="1">
    <location>
        <begin position="1"/>
        <end position="58"/>
    </location>
</feature>
<dbReference type="Proteomes" id="UP000054549">
    <property type="component" value="Unassembled WGS sequence"/>
</dbReference>